<dbReference type="InParanoid" id="Q027Q0"/>
<proteinExistence type="predicted"/>
<dbReference type="KEGG" id="sus:Acid_1767"/>
<dbReference type="EMBL" id="CP000473">
    <property type="protein sequence ID" value="ABJ82757.1"/>
    <property type="molecule type" value="Genomic_DNA"/>
</dbReference>
<organism evidence="1">
    <name type="scientific">Solibacter usitatus (strain Ellin6076)</name>
    <dbReference type="NCBI Taxonomy" id="234267"/>
    <lineage>
        <taxon>Bacteria</taxon>
        <taxon>Pseudomonadati</taxon>
        <taxon>Acidobacteriota</taxon>
        <taxon>Terriglobia</taxon>
        <taxon>Bryobacterales</taxon>
        <taxon>Solibacteraceae</taxon>
        <taxon>Candidatus Solibacter</taxon>
    </lineage>
</organism>
<accession>Q027Q0</accession>
<evidence type="ECO:0000313" key="1">
    <source>
        <dbReference type="EMBL" id="ABJ82757.1"/>
    </source>
</evidence>
<reference evidence="1" key="1">
    <citation type="submission" date="2006-10" db="EMBL/GenBank/DDBJ databases">
        <title>Complete sequence of Solibacter usitatus Ellin6076.</title>
        <authorList>
            <consortium name="US DOE Joint Genome Institute"/>
            <person name="Copeland A."/>
            <person name="Lucas S."/>
            <person name="Lapidus A."/>
            <person name="Barry K."/>
            <person name="Detter J.C."/>
            <person name="Glavina del Rio T."/>
            <person name="Hammon N."/>
            <person name="Israni S."/>
            <person name="Dalin E."/>
            <person name="Tice H."/>
            <person name="Pitluck S."/>
            <person name="Thompson L.S."/>
            <person name="Brettin T."/>
            <person name="Bruce D."/>
            <person name="Han C."/>
            <person name="Tapia R."/>
            <person name="Gilna P."/>
            <person name="Schmutz J."/>
            <person name="Larimer F."/>
            <person name="Land M."/>
            <person name="Hauser L."/>
            <person name="Kyrpides N."/>
            <person name="Mikhailova N."/>
            <person name="Janssen P.H."/>
            <person name="Kuske C.R."/>
            <person name="Richardson P."/>
        </authorList>
    </citation>
    <scope>NUCLEOTIDE SEQUENCE</scope>
    <source>
        <strain evidence="1">Ellin6076</strain>
    </source>
</reference>
<name>Q027Q0_SOLUE</name>
<protein>
    <submittedName>
        <fullName evidence="1">Uncharacterized protein</fullName>
    </submittedName>
</protein>
<gene>
    <name evidence="1" type="ordered locus">Acid_1767</name>
</gene>
<sequence length="91" mass="10106">MKIATSQQLIDRAMEETMRHPNYQIQAGLDLFTLTSIIGHLQLALRHPGTTGPSARLVRQFIDAAIDRVESDGLIHTAELLRKGDDPASDR</sequence>
<dbReference type="HOGENOM" id="CLU_2425349_0_0_0"/>
<dbReference type="AlphaFoldDB" id="Q027Q0"/>